<dbReference type="AlphaFoldDB" id="A0A9X3SCE9"/>
<evidence type="ECO:0000313" key="3">
    <source>
        <dbReference type="Proteomes" id="UP001140076"/>
    </source>
</evidence>
<dbReference type="EMBL" id="JAJAQC010000005">
    <property type="protein sequence ID" value="MDA0563578.1"/>
    <property type="molecule type" value="Genomic_DNA"/>
</dbReference>
<accession>A0A9X3SCE9</accession>
<keyword evidence="3" id="KW-1185">Reference proteome</keyword>
<dbReference type="Proteomes" id="UP001140076">
    <property type="component" value="Unassembled WGS sequence"/>
</dbReference>
<gene>
    <name evidence="2" type="ORF">LG943_04415</name>
</gene>
<keyword evidence="1" id="KW-0812">Transmembrane</keyword>
<evidence type="ECO:0000256" key="1">
    <source>
        <dbReference type="SAM" id="Phobius"/>
    </source>
</evidence>
<sequence length="53" mass="5966">MLRLVLILLAIWLVLAILGAVVRGLIWLTVLAAVLFVVTAAWGWWQRRRGAAR</sequence>
<comment type="caution">
    <text evidence="2">The sequence shown here is derived from an EMBL/GenBank/DDBJ whole genome shotgun (WGS) entry which is preliminary data.</text>
</comment>
<keyword evidence="1" id="KW-0472">Membrane</keyword>
<organism evidence="2 3">
    <name type="scientific">Streptomonospora mangrovi</name>
    <dbReference type="NCBI Taxonomy" id="2883123"/>
    <lineage>
        <taxon>Bacteria</taxon>
        <taxon>Bacillati</taxon>
        <taxon>Actinomycetota</taxon>
        <taxon>Actinomycetes</taxon>
        <taxon>Streptosporangiales</taxon>
        <taxon>Nocardiopsidaceae</taxon>
        <taxon>Streptomonospora</taxon>
    </lineage>
</organism>
<keyword evidence="1" id="KW-1133">Transmembrane helix</keyword>
<proteinExistence type="predicted"/>
<feature type="transmembrane region" description="Helical" evidence="1">
    <location>
        <begin position="26"/>
        <end position="45"/>
    </location>
</feature>
<reference evidence="2" key="1">
    <citation type="submission" date="2021-10" db="EMBL/GenBank/DDBJ databases">
        <title>Streptomonospora sp. nov., isolated from mangrove soil.</title>
        <authorList>
            <person name="Chen X."/>
            <person name="Ge X."/>
            <person name="Liu W."/>
        </authorList>
    </citation>
    <scope>NUCLEOTIDE SEQUENCE</scope>
    <source>
        <strain evidence="2">S1-112</strain>
    </source>
</reference>
<evidence type="ECO:0000313" key="2">
    <source>
        <dbReference type="EMBL" id="MDA0563578.1"/>
    </source>
</evidence>
<protein>
    <submittedName>
        <fullName evidence="2">Uncharacterized protein</fullName>
    </submittedName>
</protein>
<name>A0A9X3SCE9_9ACTN</name>
<dbReference type="RefSeq" id="WP_270070857.1">
    <property type="nucleotide sequence ID" value="NZ_JAJAQC010000005.1"/>
</dbReference>